<proteinExistence type="predicted"/>
<dbReference type="EMBL" id="GGEC01075926">
    <property type="protein sequence ID" value="MBX56410.1"/>
    <property type="molecule type" value="Transcribed_RNA"/>
</dbReference>
<dbReference type="AlphaFoldDB" id="A0A2P2PNT9"/>
<reference evidence="1" key="1">
    <citation type="submission" date="2018-02" db="EMBL/GenBank/DDBJ databases">
        <title>Rhizophora mucronata_Transcriptome.</title>
        <authorList>
            <person name="Meera S.P."/>
            <person name="Sreeshan A."/>
            <person name="Augustine A."/>
        </authorList>
    </citation>
    <scope>NUCLEOTIDE SEQUENCE</scope>
    <source>
        <tissue evidence="1">Leaf</tissue>
    </source>
</reference>
<evidence type="ECO:0000313" key="1">
    <source>
        <dbReference type="EMBL" id="MBX56410.1"/>
    </source>
</evidence>
<accession>A0A2P2PNT9</accession>
<sequence length="40" mass="4841">MLWIGRPALQFQYFCCVRHTFRESLSEPIRVRELGWSSCH</sequence>
<organism evidence="1">
    <name type="scientific">Rhizophora mucronata</name>
    <name type="common">Asiatic mangrove</name>
    <dbReference type="NCBI Taxonomy" id="61149"/>
    <lineage>
        <taxon>Eukaryota</taxon>
        <taxon>Viridiplantae</taxon>
        <taxon>Streptophyta</taxon>
        <taxon>Embryophyta</taxon>
        <taxon>Tracheophyta</taxon>
        <taxon>Spermatophyta</taxon>
        <taxon>Magnoliopsida</taxon>
        <taxon>eudicotyledons</taxon>
        <taxon>Gunneridae</taxon>
        <taxon>Pentapetalae</taxon>
        <taxon>rosids</taxon>
        <taxon>fabids</taxon>
        <taxon>Malpighiales</taxon>
        <taxon>Rhizophoraceae</taxon>
        <taxon>Rhizophora</taxon>
    </lineage>
</organism>
<protein>
    <submittedName>
        <fullName evidence="1">Uncharacterized protein</fullName>
    </submittedName>
</protein>
<name>A0A2P2PNT9_RHIMU</name>